<dbReference type="EMBL" id="RSCL01000016">
    <property type="protein sequence ID" value="RUT02501.1"/>
    <property type="molecule type" value="Genomic_DNA"/>
</dbReference>
<comment type="caution">
    <text evidence="2">The sequence shown here is derived from an EMBL/GenBank/DDBJ whole genome shotgun (WGS) entry which is preliminary data.</text>
</comment>
<keyword evidence="1" id="KW-1133">Transmembrane helix</keyword>
<dbReference type="RefSeq" id="WP_127084204.1">
    <property type="nucleotide sequence ID" value="NZ_RSCL01000016.1"/>
</dbReference>
<sequence>MKKTKYAKKIEIKKIISGFFLLLLLHLASLILIFLIGTITRNNYNLSLIIQVYPIYLFPLWQLTYVVPLCIWLKNKDKASVMKGVIIAAIITFLIYLLGCFLLLFALT</sequence>
<evidence type="ECO:0000313" key="2">
    <source>
        <dbReference type="EMBL" id="RUT02501.1"/>
    </source>
</evidence>
<gene>
    <name evidence="2" type="ORF">DSM106972_059790</name>
</gene>
<dbReference type="AlphaFoldDB" id="A0A3S1C8W5"/>
<dbReference type="Proteomes" id="UP000271624">
    <property type="component" value="Unassembled WGS sequence"/>
</dbReference>
<keyword evidence="3" id="KW-1185">Reference proteome</keyword>
<keyword evidence="1" id="KW-0472">Membrane</keyword>
<feature type="transmembrane region" description="Helical" evidence="1">
    <location>
        <begin position="85"/>
        <end position="107"/>
    </location>
</feature>
<dbReference type="OrthoDB" id="468426at2"/>
<proteinExistence type="predicted"/>
<feature type="transmembrane region" description="Helical" evidence="1">
    <location>
        <begin position="52"/>
        <end position="73"/>
    </location>
</feature>
<organism evidence="2 3">
    <name type="scientific">Dulcicalothrix desertica PCC 7102</name>
    <dbReference type="NCBI Taxonomy" id="232991"/>
    <lineage>
        <taxon>Bacteria</taxon>
        <taxon>Bacillati</taxon>
        <taxon>Cyanobacteriota</taxon>
        <taxon>Cyanophyceae</taxon>
        <taxon>Nostocales</taxon>
        <taxon>Calotrichaceae</taxon>
        <taxon>Dulcicalothrix</taxon>
    </lineage>
</organism>
<feature type="transmembrane region" description="Helical" evidence="1">
    <location>
        <begin position="20"/>
        <end position="40"/>
    </location>
</feature>
<accession>A0A3S1C8W5</accession>
<reference evidence="2" key="1">
    <citation type="submission" date="2018-12" db="EMBL/GenBank/DDBJ databases">
        <authorList>
            <person name="Will S."/>
            <person name="Neumann-Schaal M."/>
            <person name="Henke P."/>
        </authorList>
    </citation>
    <scope>NUCLEOTIDE SEQUENCE</scope>
    <source>
        <strain evidence="2">PCC 7102</strain>
    </source>
</reference>
<keyword evidence="1" id="KW-0812">Transmembrane</keyword>
<protein>
    <submittedName>
        <fullName evidence="2">Uncharacterized protein</fullName>
    </submittedName>
</protein>
<evidence type="ECO:0000313" key="3">
    <source>
        <dbReference type="Proteomes" id="UP000271624"/>
    </source>
</evidence>
<reference evidence="2" key="2">
    <citation type="journal article" date="2019" name="Genome Biol. Evol.">
        <title>Day and night: Metabolic profiles and evolutionary relationships of six axenic non-marine cyanobacteria.</title>
        <authorList>
            <person name="Will S.E."/>
            <person name="Henke P."/>
            <person name="Boedeker C."/>
            <person name="Huang S."/>
            <person name="Brinkmann H."/>
            <person name="Rohde M."/>
            <person name="Jarek M."/>
            <person name="Friedl T."/>
            <person name="Seufert S."/>
            <person name="Schumacher M."/>
            <person name="Overmann J."/>
            <person name="Neumann-Schaal M."/>
            <person name="Petersen J."/>
        </authorList>
    </citation>
    <scope>NUCLEOTIDE SEQUENCE [LARGE SCALE GENOMIC DNA]</scope>
    <source>
        <strain evidence="2">PCC 7102</strain>
    </source>
</reference>
<name>A0A3S1C8W5_9CYAN</name>
<evidence type="ECO:0000256" key="1">
    <source>
        <dbReference type="SAM" id="Phobius"/>
    </source>
</evidence>